<comment type="caution">
    <text evidence="1">The sequence shown here is derived from an EMBL/GenBank/DDBJ whole genome shotgun (WGS) entry which is preliminary data.</text>
</comment>
<dbReference type="RefSeq" id="WP_125486405.1">
    <property type="nucleotide sequence ID" value="NZ_RSDW01000001.1"/>
</dbReference>
<organism evidence="1 2">
    <name type="scientific">Edaphobacter aggregans</name>
    <dbReference type="NCBI Taxonomy" id="570835"/>
    <lineage>
        <taxon>Bacteria</taxon>
        <taxon>Pseudomonadati</taxon>
        <taxon>Acidobacteriota</taxon>
        <taxon>Terriglobia</taxon>
        <taxon>Terriglobales</taxon>
        <taxon>Acidobacteriaceae</taxon>
        <taxon>Edaphobacter</taxon>
    </lineage>
</organism>
<proteinExistence type="predicted"/>
<keyword evidence="2" id="KW-1185">Reference proteome</keyword>
<dbReference type="EMBL" id="RSDW01000001">
    <property type="protein sequence ID" value="RSL17989.1"/>
    <property type="molecule type" value="Genomic_DNA"/>
</dbReference>
<evidence type="ECO:0000313" key="1">
    <source>
        <dbReference type="EMBL" id="RSL17989.1"/>
    </source>
</evidence>
<sequence>MPLVIPQLDDSTYSEILREAMVRIPVHNPEWTNFNDSDPGITLLQLFSFMTENLLYRANLIPERNRLKFLTLLGMTLTPASAAHGVVTIANERGPLQTVTLQSNLPMTAGQIGFVTQNGLDILPVEMQAFYRQPLSAADQQSAQQTYGLLYSTFTTVPSQLAFYETVPFTAPASAASIPSVSLTNGTDTVDGSLWLALVARTGETAQIADVLNEIAGSTVTLGIMPQIEDASRNLYPGGTATAQGQPVLQYAISTGTLVNNAPVYQTLESSEDDNPLQDLTLVQLTIPSSNIGVWTQLQPLDDGTGDYPPTMNDPTVAGRLLAWIRIRLTPNADGSVPSTVTANFSWVGINATRVTQQIQVVAEPLSAGTGEPDQTGQLSNTPVITSSVQLAVNGVLWTQIDDLLAAPPEVPVRDPSLPPGVTMPASKYPSPQVFTVDGESGQIQFGDGLHGARPAAGTSMVASYAYGGGAVGNVGIAAIQSSPQLPAGFTVENPLPTWGGDDGETLSEAEQNIPDYLQNGGRAVSSSDFSNIVNQTPGVALGRVEILPLFNPDQVDVSAPGSVTVMVIPKGPGAPEPDLMFLDAVCNYLEPRRLVTTEVYVRGPAYVGFYVSIGVDVIAGQDIATVTQAVRTAVRQYLSPLCGGPSKNGWPLSKTVDPTGLMVQALLVAGVSDVNQVLLWDETMSSIPKLSISGLQLPDLLQITVSSGTAPDLSAAVTTTTAAPPTFVIPAPQTTC</sequence>
<accession>A0A3R9NVU4</accession>
<dbReference type="Proteomes" id="UP000269669">
    <property type="component" value="Unassembled WGS sequence"/>
</dbReference>
<dbReference type="AlphaFoldDB" id="A0A3R9NVU4"/>
<gene>
    <name evidence="1" type="ORF">EDE15_3542</name>
</gene>
<evidence type="ECO:0000313" key="2">
    <source>
        <dbReference type="Proteomes" id="UP000269669"/>
    </source>
</evidence>
<reference evidence="1 2" key="1">
    <citation type="submission" date="2018-12" db="EMBL/GenBank/DDBJ databases">
        <title>Sequencing of bacterial isolates from soil warming experiment in Harvard Forest, Massachusetts, USA.</title>
        <authorList>
            <person name="Deangelis K."/>
        </authorList>
    </citation>
    <scope>NUCLEOTIDE SEQUENCE [LARGE SCALE GENOMIC DNA]</scope>
    <source>
        <strain evidence="1 2">EB153</strain>
    </source>
</reference>
<name>A0A3R9NVU4_9BACT</name>
<dbReference type="OrthoDB" id="266253at2"/>
<protein>
    <submittedName>
        <fullName evidence="1">Putative phage baseplate assembly protein</fullName>
    </submittedName>
</protein>